<reference evidence="1 2" key="1">
    <citation type="journal article" date="2016" name="Front. Microbiol.">
        <title>Comprehensive Phylogenetic Analysis of Bovine Non-aureus Staphylococci Species Based on Whole-Genome Sequencing.</title>
        <authorList>
            <person name="Naushad S."/>
            <person name="Barkema H.W."/>
            <person name="Luby C."/>
            <person name="Condas L.A."/>
            <person name="Nobrega D.B."/>
            <person name="Carson D.A."/>
            <person name="De Buck J."/>
        </authorList>
    </citation>
    <scope>NUCLEOTIDE SEQUENCE [LARGE SCALE GENOMIC DNA]</scope>
    <source>
        <strain evidence="1 2">SNUC 2204</strain>
    </source>
</reference>
<name>A0A2T4PR15_9STAP</name>
<protein>
    <submittedName>
        <fullName evidence="1">Uncharacterized protein</fullName>
    </submittedName>
</protein>
<evidence type="ECO:0000313" key="2">
    <source>
        <dbReference type="Proteomes" id="UP000241209"/>
    </source>
</evidence>
<organism evidence="1 2">
    <name type="scientific">Mammaliicoccus vitulinus</name>
    <dbReference type="NCBI Taxonomy" id="71237"/>
    <lineage>
        <taxon>Bacteria</taxon>
        <taxon>Bacillati</taxon>
        <taxon>Bacillota</taxon>
        <taxon>Bacilli</taxon>
        <taxon>Bacillales</taxon>
        <taxon>Staphylococcaceae</taxon>
        <taxon>Mammaliicoccus</taxon>
    </lineage>
</organism>
<comment type="caution">
    <text evidence="1">The sequence shown here is derived from an EMBL/GenBank/DDBJ whole genome shotgun (WGS) entry which is preliminary data.</text>
</comment>
<dbReference type="EMBL" id="PZFK01000028">
    <property type="protein sequence ID" value="PTI28453.1"/>
    <property type="molecule type" value="Genomic_DNA"/>
</dbReference>
<gene>
    <name evidence="1" type="ORF">BU072_11405</name>
</gene>
<dbReference type="AlphaFoldDB" id="A0A2T4PR15"/>
<evidence type="ECO:0000313" key="1">
    <source>
        <dbReference type="EMBL" id="PTI28453.1"/>
    </source>
</evidence>
<accession>A0A2T4PR15</accession>
<dbReference type="Proteomes" id="UP000241209">
    <property type="component" value="Unassembled WGS sequence"/>
</dbReference>
<sequence length="65" mass="7737">MLQDSTNKQHRTPVCFKIWVKRAKTQKISCDSGKIWIILTKTRKISCDFGKIWVNFNGYQYKKRA</sequence>
<proteinExistence type="predicted"/>